<dbReference type="Pfam" id="PF12796">
    <property type="entry name" value="Ank_2"/>
    <property type="match status" value="1"/>
</dbReference>
<reference evidence="4" key="1">
    <citation type="submission" date="2022-10" db="EMBL/GenBank/DDBJ databases">
        <authorList>
            <person name="Chen Y."/>
            <person name="Dougan E. K."/>
            <person name="Chan C."/>
            <person name="Rhodes N."/>
            <person name="Thang M."/>
        </authorList>
    </citation>
    <scope>NUCLEOTIDE SEQUENCE</scope>
</reference>
<feature type="repeat" description="ANK" evidence="3">
    <location>
        <begin position="51"/>
        <end position="77"/>
    </location>
</feature>
<keyword evidence="1" id="KW-0677">Repeat</keyword>
<keyword evidence="2 3" id="KW-0040">ANK repeat</keyword>
<name>A0A9P1GAT1_9DINO</name>
<keyword evidence="6" id="KW-1185">Reference proteome</keyword>
<dbReference type="InterPro" id="IPR002110">
    <property type="entry name" value="Ankyrin_rpt"/>
</dbReference>
<dbReference type="EMBL" id="CAMXCT030004001">
    <property type="protein sequence ID" value="CAL4794568.1"/>
    <property type="molecule type" value="Genomic_DNA"/>
</dbReference>
<sequence>MSRQLLYASADANSKTIGGSAALHCAIVGNHLEIAWLLLKAGTEKNSSRADSATPLHLAVRSGKLVIVKLLLDAGAEKISAAWTGLVHDHAVDFSAKSWQLHTFACCMSLWYPLVMLR</sequence>
<comment type="caution">
    <text evidence="4">The sequence shown here is derived from an EMBL/GenBank/DDBJ whole genome shotgun (WGS) entry which is preliminary data.</text>
</comment>
<dbReference type="EMBL" id="CAMXCT010004001">
    <property type="protein sequence ID" value="CAI4007256.1"/>
    <property type="molecule type" value="Genomic_DNA"/>
</dbReference>
<dbReference type="PANTHER" id="PTHR24171">
    <property type="entry name" value="ANKYRIN REPEAT DOMAIN-CONTAINING PROTEIN 39-RELATED"/>
    <property type="match status" value="1"/>
</dbReference>
<dbReference type="EMBL" id="CAMXCT020004001">
    <property type="protein sequence ID" value="CAL1160631.1"/>
    <property type="molecule type" value="Genomic_DNA"/>
</dbReference>
<dbReference type="AlphaFoldDB" id="A0A9P1GAT1"/>
<feature type="repeat" description="ANK" evidence="3">
    <location>
        <begin position="18"/>
        <end position="50"/>
    </location>
</feature>
<gene>
    <name evidence="4" type="ORF">C1SCF055_LOCUS32821</name>
</gene>
<dbReference type="SMART" id="SM00248">
    <property type="entry name" value="ANK"/>
    <property type="match status" value="2"/>
</dbReference>
<dbReference type="PROSITE" id="PS50088">
    <property type="entry name" value="ANK_REPEAT"/>
    <property type="match status" value="2"/>
</dbReference>
<dbReference type="Gene3D" id="1.25.40.20">
    <property type="entry name" value="Ankyrin repeat-containing domain"/>
    <property type="match status" value="1"/>
</dbReference>
<reference evidence="5" key="2">
    <citation type="submission" date="2024-04" db="EMBL/GenBank/DDBJ databases">
        <authorList>
            <person name="Chen Y."/>
            <person name="Shah S."/>
            <person name="Dougan E. K."/>
            <person name="Thang M."/>
            <person name="Chan C."/>
        </authorList>
    </citation>
    <scope>NUCLEOTIDE SEQUENCE [LARGE SCALE GENOMIC DNA]</scope>
</reference>
<proteinExistence type="predicted"/>
<dbReference type="InterPro" id="IPR036770">
    <property type="entry name" value="Ankyrin_rpt-contain_sf"/>
</dbReference>
<accession>A0A9P1GAT1</accession>
<evidence type="ECO:0008006" key="7">
    <source>
        <dbReference type="Google" id="ProtNLM"/>
    </source>
</evidence>
<evidence type="ECO:0000313" key="6">
    <source>
        <dbReference type="Proteomes" id="UP001152797"/>
    </source>
</evidence>
<protein>
    <recommendedName>
        <fullName evidence="7">Ankyrin repeat protein</fullName>
    </recommendedName>
</protein>
<evidence type="ECO:0000256" key="2">
    <source>
        <dbReference type="ARBA" id="ARBA00023043"/>
    </source>
</evidence>
<evidence type="ECO:0000313" key="4">
    <source>
        <dbReference type="EMBL" id="CAI4007256.1"/>
    </source>
</evidence>
<dbReference type="PROSITE" id="PS50297">
    <property type="entry name" value="ANK_REP_REGION"/>
    <property type="match status" value="1"/>
</dbReference>
<dbReference type="OrthoDB" id="10264606at2759"/>
<evidence type="ECO:0000256" key="3">
    <source>
        <dbReference type="PROSITE-ProRule" id="PRU00023"/>
    </source>
</evidence>
<evidence type="ECO:0000313" key="5">
    <source>
        <dbReference type="EMBL" id="CAL1160631.1"/>
    </source>
</evidence>
<evidence type="ECO:0000256" key="1">
    <source>
        <dbReference type="ARBA" id="ARBA00022737"/>
    </source>
</evidence>
<dbReference type="Proteomes" id="UP001152797">
    <property type="component" value="Unassembled WGS sequence"/>
</dbReference>
<organism evidence="4">
    <name type="scientific">Cladocopium goreaui</name>
    <dbReference type="NCBI Taxonomy" id="2562237"/>
    <lineage>
        <taxon>Eukaryota</taxon>
        <taxon>Sar</taxon>
        <taxon>Alveolata</taxon>
        <taxon>Dinophyceae</taxon>
        <taxon>Suessiales</taxon>
        <taxon>Symbiodiniaceae</taxon>
        <taxon>Cladocopium</taxon>
    </lineage>
</organism>
<dbReference type="SUPFAM" id="SSF48403">
    <property type="entry name" value="Ankyrin repeat"/>
    <property type="match status" value="1"/>
</dbReference>